<reference evidence="1" key="2">
    <citation type="journal article" date="2015" name="Data Brief">
        <title>Shoot transcriptome of the giant reed, Arundo donax.</title>
        <authorList>
            <person name="Barrero R.A."/>
            <person name="Guerrero F.D."/>
            <person name="Moolhuijzen P."/>
            <person name="Goolsby J.A."/>
            <person name="Tidwell J."/>
            <person name="Bellgard S.E."/>
            <person name="Bellgard M.I."/>
        </authorList>
    </citation>
    <scope>NUCLEOTIDE SEQUENCE</scope>
    <source>
        <tissue evidence="1">Shoot tissue taken approximately 20 cm above the soil surface</tissue>
    </source>
</reference>
<organism evidence="1">
    <name type="scientific">Arundo donax</name>
    <name type="common">Giant reed</name>
    <name type="synonym">Donax arundinaceus</name>
    <dbReference type="NCBI Taxonomy" id="35708"/>
    <lineage>
        <taxon>Eukaryota</taxon>
        <taxon>Viridiplantae</taxon>
        <taxon>Streptophyta</taxon>
        <taxon>Embryophyta</taxon>
        <taxon>Tracheophyta</taxon>
        <taxon>Spermatophyta</taxon>
        <taxon>Magnoliopsida</taxon>
        <taxon>Liliopsida</taxon>
        <taxon>Poales</taxon>
        <taxon>Poaceae</taxon>
        <taxon>PACMAD clade</taxon>
        <taxon>Arundinoideae</taxon>
        <taxon>Arundineae</taxon>
        <taxon>Arundo</taxon>
    </lineage>
</organism>
<proteinExistence type="predicted"/>
<reference evidence="1" key="1">
    <citation type="submission" date="2014-09" db="EMBL/GenBank/DDBJ databases">
        <authorList>
            <person name="Magalhaes I.L.F."/>
            <person name="Oliveira U."/>
            <person name="Santos F.R."/>
            <person name="Vidigal T.H.D.A."/>
            <person name="Brescovit A.D."/>
            <person name="Santos A.J."/>
        </authorList>
    </citation>
    <scope>NUCLEOTIDE SEQUENCE</scope>
    <source>
        <tissue evidence="1">Shoot tissue taken approximately 20 cm above the soil surface</tissue>
    </source>
</reference>
<sequence>MCLYMASAPFHYVQFVSSTALTFSYSWKPTCATQLIICLRSVRVSVGGH</sequence>
<name>A0A0A9G2R5_ARUDO</name>
<accession>A0A0A9G2R5</accession>
<dbReference type="AlphaFoldDB" id="A0A0A9G2R5"/>
<protein>
    <submittedName>
        <fullName evidence="1">Uncharacterized protein</fullName>
    </submittedName>
</protein>
<dbReference type="EMBL" id="GBRH01181060">
    <property type="protein sequence ID" value="JAE16836.1"/>
    <property type="molecule type" value="Transcribed_RNA"/>
</dbReference>
<evidence type="ECO:0000313" key="1">
    <source>
        <dbReference type="EMBL" id="JAE16836.1"/>
    </source>
</evidence>